<keyword evidence="8" id="KW-0808">Transferase</keyword>
<feature type="domain" description="Glycosyl transferase family 51" evidence="18">
    <location>
        <begin position="55"/>
        <end position="218"/>
    </location>
</feature>
<evidence type="ECO:0000256" key="10">
    <source>
        <dbReference type="ARBA" id="ARBA00022960"/>
    </source>
</evidence>
<dbReference type="PATRIC" id="fig|1123384.7.peg.1044"/>
<dbReference type="Gene3D" id="1.10.3810.10">
    <property type="entry name" value="Biosynthetic peptidoglycan transglycosylase-like"/>
    <property type="match status" value="1"/>
</dbReference>
<sequence length="640" mass="72273">MRWKVIGFLCGFLLSVSVLFYLYVDFTKDLDSPESKIPTGFLLLYSDGTFMSLPRSFWVKLEDVPPYFLNALLVSEDKRFYYHAGVDPIGIARAIVRNISSMSINEGGSTITQQLARTLYLTPTVTWQRKLKELFIALWLERHRTKEEILQMYINSVYMGNGLYGFASASRYYFGKELGDVTLNEAAILVAVVRSPENFNPLRNWNISRLKAKTVLDALLKEGYINSLVHKRAVEELEAMTYAGNFKMDMDEEIFWRVVRELQQLGYGLNELRQGYKIYTTLDRNLSQAASSLPRTVVVEAIDPMSGAVLLYRGVGSTYPEGRRLLGSAIKPFYYYLAILEGWSIDSELVDLPLKIGDWTPENFDKGYRGIVTMRQALVDSLNIPSVNLFMQLGKENVVEFLKNELKIAGHYPEDMTIALGTLETAPEEVLKAYSAIFNGGVVLQPYIVKRIEDMNGRTIYEASPKVLNVVKARRLSPMEASMVLLNVMREVVERGTGVRARQRVPVAGKTGTSLKTAWFVGGDQNFIMAVAVDGEDLVGGVHAAPIWSQLVSNYNYLGKMPKWKVQVSLSTKTTLPSLTLDVDRLVQWLQEGTLSIDALVEITSRLDSSALLDFLSSINERSPQLAKELWEKIKLKRSW</sequence>
<keyword evidence="12" id="KW-0472">Membrane</keyword>
<evidence type="ECO:0000259" key="18">
    <source>
        <dbReference type="Pfam" id="PF00912"/>
    </source>
</evidence>
<keyword evidence="20" id="KW-1185">Reference proteome</keyword>
<evidence type="ECO:0000256" key="11">
    <source>
        <dbReference type="ARBA" id="ARBA00022984"/>
    </source>
</evidence>
<dbReference type="PANTHER" id="PTHR32282:SF11">
    <property type="entry name" value="PENICILLIN-BINDING PROTEIN 1B"/>
    <property type="match status" value="1"/>
</dbReference>
<dbReference type="InterPro" id="IPR001264">
    <property type="entry name" value="Glyco_trans_51"/>
</dbReference>
<keyword evidence="7" id="KW-0328">Glycosyltransferase</keyword>
<keyword evidence="9" id="KW-0378">Hydrolase</keyword>
<name>A0A0X1KQX8_9THEM</name>
<dbReference type="OrthoDB" id="9766909at2"/>
<evidence type="ECO:0000259" key="17">
    <source>
        <dbReference type="Pfam" id="PF00905"/>
    </source>
</evidence>
<evidence type="ECO:0000256" key="12">
    <source>
        <dbReference type="ARBA" id="ARBA00023136"/>
    </source>
</evidence>
<dbReference type="GO" id="GO:0009252">
    <property type="term" value="P:peptidoglycan biosynthetic process"/>
    <property type="evidence" value="ECO:0007669"/>
    <property type="project" value="UniProtKB-KW"/>
</dbReference>
<dbReference type="GO" id="GO:0009002">
    <property type="term" value="F:serine-type D-Ala-D-Ala carboxypeptidase activity"/>
    <property type="evidence" value="ECO:0007669"/>
    <property type="project" value="UniProtKB-EC"/>
</dbReference>
<dbReference type="InterPro" id="IPR050396">
    <property type="entry name" value="Glycosyltr_51/Transpeptidase"/>
</dbReference>
<comment type="similarity">
    <text evidence="2">In the C-terminal section; belongs to the transpeptidase family.</text>
</comment>
<comment type="catalytic activity">
    <reaction evidence="16">
        <text>[GlcNAc-(1-&gt;4)-Mur2Ac(oyl-L-Ala-gamma-D-Glu-L-Lys-D-Ala-D-Ala)](n)-di-trans,octa-cis-undecaprenyl diphosphate + beta-D-GlcNAc-(1-&gt;4)-Mur2Ac(oyl-L-Ala-gamma-D-Glu-L-Lys-D-Ala-D-Ala)-di-trans,octa-cis-undecaprenyl diphosphate = [GlcNAc-(1-&gt;4)-Mur2Ac(oyl-L-Ala-gamma-D-Glu-L-Lys-D-Ala-D-Ala)](n+1)-di-trans,octa-cis-undecaprenyl diphosphate + di-trans,octa-cis-undecaprenyl diphosphate + H(+)</text>
        <dbReference type="Rhea" id="RHEA:23708"/>
        <dbReference type="Rhea" id="RHEA-COMP:9602"/>
        <dbReference type="Rhea" id="RHEA-COMP:9603"/>
        <dbReference type="ChEBI" id="CHEBI:15378"/>
        <dbReference type="ChEBI" id="CHEBI:58405"/>
        <dbReference type="ChEBI" id="CHEBI:60033"/>
        <dbReference type="ChEBI" id="CHEBI:78435"/>
        <dbReference type="EC" id="2.4.99.28"/>
    </reaction>
</comment>
<proteinExistence type="inferred from homology"/>
<dbReference type="Pfam" id="PF00912">
    <property type="entry name" value="Transgly"/>
    <property type="match status" value="1"/>
</dbReference>
<dbReference type="SUPFAM" id="SSF56601">
    <property type="entry name" value="beta-lactamase/transpeptidase-like"/>
    <property type="match status" value="1"/>
</dbReference>
<dbReference type="FunFam" id="1.10.3810.10:FF:000001">
    <property type="entry name" value="Penicillin-binding protein 1A"/>
    <property type="match status" value="1"/>
</dbReference>
<comment type="similarity">
    <text evidence="3">In the N-terminal section; belongs to the glycosyltransferase 51 family.</text>
</comment>
<keyword evidence="13" id="KW-0511">Multifunctional enzyme</keyword>
<comment type="catalytic activity">
    <reaction evidence="15">
        <text>Preferential cleavage: (Ac)2-L-Lys-D-Ala-|-D-Ala. Also transpeptidation of peptidyl-alanyl moieties that are N-acyl substituents of D-alanine.</text>
        <dbReference type="EC" id="3.4.16.4"/>
    </reaction>
</comment>
<keyword evidence="10" id="KW-0133">Cell shape</keyword>
<keyword evidence="5" id="KW-0121">Carboxypeptidase</keyword>
<keyword evidence="6" id="KW-0645">Protease</keyword>
<dbReference type="SUPFAM" id="SSF53955">
    <property type="entry name" value="Lysozyme-like"/>
    <property type="match status" value="1"/>
</dbReference>
<reference evidence="19 20" key="1">
    <citation type="submission" date="2014-01" db="EMBL/GenBank/DDBJ databases">
        <title>Genome sequencing of Thermotog hypogea.</title>
        <authorList>
            <person name="Zhang X."/>
            <person name="Alvare G."/>
            <person name="Fristensky B."/>
            <person name="Chen L."/>
            <person name="Suen T."/>
            <person name="Chen Q."/>
            <person name="Ma K."/>
        </authorList>
    </citation>
    <scope>NUCLEOTIDE SEQUENCE [LARGE SCALE GENOMIC DNA]</scope>
    <source>
        <strain evidence="19 20">DSM 11164</strain>
    </source>
</reference>
<protein>
    <submittedName>
        <fullName evidence="19">Penicillin-binding protein</fullName>
    </submittedName>
</protein>
<dbReference type="InterPro" id="IPR001460">
    <property type="entry name" value="PCN-bd_Tpept"/>
</dbReference>
<evidence type="ECO:0000256" key="8">
    <source>
        <dbReference type="ARBA" id="ARBA00022679"/>
    </source>
</evidence>
<dbReference type="Pfam" id="PF00905">
    <property type="entry name" value="Transpeptidase"/>
    <property type="match status" value="1"/>
</dbReference>
<dbReference type="GO" id="GO:0008658">
    <property type="term" value="F:penicillin binding"/>
    <property type="evidence" value="ECO:0007669"/>
    <property type="project" value="InterPro"/>
</dbReference>
<dbReference type="GO" id="GO:0030288">
    <property type="term" value="C:outer membrane-bounded periplasmic space"/>
    <property type="evidence" value="ECO:0007669"/>
    <property type="project" value="TreeGrafter"/>
</dbReference>
<dbReference type="Gene3D" id="3.40.710.10">
    <property type="entry name" value="DD-peptidase/beta-lactamase superfamily"/>
    <property type="match status" value="1"/>
</dbReference>
<keyword evidence="11" id="KW-0573">Peptidoglycan synthesis</keyword>
<dbReference type="AlphaFoldDB" id="A0A0X1KQX8"/>
<organism evidence="19 20">
    <name type="scientific">Pseudothermotoga hypogea DSM 11164 = NBRC 106472</name>
    <dbReference type="NCBI Taxonomy" id="1123384"/>
    <lineage>
        <taxon>Bacteria</taxon>
        <taxon>Thermotogati</taxon>
        <taxon>Thermotogota</taxon>
        <taxon>Thermotogae</taxon>
        <taxon>Thermotogales</taxon>
        <taxon>Thermotogaceae</taxon>
        <taxon>Pseudothermotoga</taxon>
    </lineage>
</organism>
<dbReference type="GO" id="GO:0008360">
    <property type="term" value="P:regulation of cell shape"/>
    <property type="evidence" value="ECO:0007669"/>
    <property type="project" value="UniProtKB-KW"/>
</dbReference>
<evidence type="ECO:0000256" key="4">
    <source>
        <dbReference type="ARBA" id="ARBA00022475"/>
    </source>
</evidence>
<keyword evidence="4" id="KW-1003">Cell membrane</keyword>
<dbReference type="STRING" id="1123384.AJ81_05290"/>
<evidence type="ECO:0000256" key="7">
    <source>
        <dbReference type="ARBA" id="ARBA00022676"/>
    </source>
</evidence>
<evidence type="ECO:0000256" key="13">
    <source>
        <dbReference type="ARBA" id="ARBA00023268"/>
    </source>
</evidence>
<feature type="domain" description="Penicillin-binding protein transpeptidase" evidence="17">
    <location>
        <begin position="327"/>
        <end position="551"/>
    </location>
</feature>
<dbReference type="GO" id="GO:0071555">
    <property type="term" value="P:cell wall organization"/>
    <property type="evidence" value="ECO:0007669"/>
    <property type="project" value="UniProtKB-KW"/>
</dbReference>
<dbReference type="GO" id="GO:0005886">
    <property type="term" value="C:plasma membrane"/>
    <property type="evidence" value="ECO:0007669"/>
    <property type="project" value="UniProtKB-SubCell"/>
</dbReference>
<evidence type="ECO:0000313" key="20">
    <source>
        <dbReference type="Proteomes" id="UP000077469"/>
    </source>
</evidence>
<gene>
    <name evidence="19" type="ORF">AJ81_05290</name>
</gene>
<evidence type="ECO:0000256" key="2">
    <source>
        <dbReference type="ARBA" id="ARBA00007090"/>
    </source>
</evidence>
<evidence type="ECO:0000256" key="3">
    <source>
        <dbReference type="ARBA" id="ARBA00007739"/>
    </source>
</evidence>
<comment type="subcellular location">
    <subcellularLocation>
        <location evidence="1">Cell membrane</location>
    </subcellularLocation>
</comment>
<evidence type="ECO:0000256" key="16">
    <source>
        <dbReference type="ARBA" id="ARBA00049902"/>
    </source>
</evidence>
<dbReference type="GO" id="GO:0006508">
    <property type="term" value="P:proteolysis"/>
    <property type="evidence" value="ECO:0007669"/>
    <property type="project" value="UniProtKB-KW"/>
</dbReference>
<dbReference type="Proteomes" id="UP000077469">
    <property type="component" value="Chromosome"/>
</dbReference>
<evidence type="ECO:0000313" key="19">
    <source>
        <dbReference type="EMBL" id="AJC73716.1"/>
    </source>
</evidence>
<dbReference type="EMBL" id="CP007141">
    <property type="protein sequence ID" value="AJC73716.1"/>
    <property type="molecule type" value="Genomic_DNA"/>
</dbReference>
<dbReference type="InterPro" id="IPR012338">
    <property type="entry name" value="Beta-lactam/transpept-like"/>
</dbReference>
<accession>A0A0X1KQX8</accession>
<evidence type="ECO:0000256" key="5">
    <source>
        <dbReference type="ARBA" id="ARBA00022645"/>
    </source>
</evidence>
<dbReference type="PANTHER" id="PTHR32282">
    <property type="entry name" value="BINDING PROTEIN TRANSPEPTIDASE, PUTATIVE-RELATED"/>
    <property type="match status" value="1"/>
</dbReference>
<dbReference type="InterPro" id="IPR036950">
    <property type="entry name" value="PBP_transglycosylase"/>
</dbReference>
<keyword evidence="14" id="KW-0961">Cell wall biogenesis/degradation</keyword>
<evidence type="ECO:0000256" key="14">
    <source>
        <dbReference type="ARBA" id="ARBA00023316"/>
    </source>
</evidence>
<dbReference type="PaxDb" id="1123384-AJ81_05290"/>
<dbReference type="RefSeq" id="WP_031505007.1">
    <property type="nucleotide sequence ID" value="NC_022795.1"/>
</dbReference>
<evidence type="ECO:0000256" key="15">
    <source>
        <dbReference type="ARBA" id="ARBA00034000"/>
    </source>
</evidence>
<evidence type="ECO:0000256" key="1">
    <source>
        <dbReference type="ARBA" id="ARBA00004236"/>
    </source>
</evidence>
<dbReference type="KEGG" id="phy:AJ81_05290"/>
<evidence type="ECO:0000256" key="6">
    <source>
        <dbReference type="ARBA" id="ARBA00022670"/>
    </source>
</evidence>
<dbReference type="InterPro" id="IPR023346">
    <property type="entry name" value="Lysozyme-like_dom_sf"/>
</dbReference>
<dbReference type="GO" id="GO:0008955">
    <property type="term" value="F:peptidoglycan glycosyltransferase activity"/>
    <property type="evidence" value="ECO:0007669"/>
    <property type="project" value="UniProtKB-EC"/>
</dbReference>
<evidence type="ECO:0000256" key="9">
    <source>
        <dbReference type="ARBA" id="ARBA00022801"/>
    </source>
</evidence>